<dbReference type="Proteomes" id="UP001652431">
    <property type="component" value="Unassembled WGS sequence"/>
</dbReference>
<organism evidence="2 3">
    <name type="scientific">Dorea acetigenes</name>
    <dbReference type="NCBI Taxonomy" id="2981787"/>
    <lineage>
        <taxon>Bacteria</taxon>
        <taxon>Bacillati</taxon>
        <taxon>Bacillota</taxon>
        <taxon>Clostridia</taxon>
        <taxon>Lachnospirales</taxon>
        <taxon>Lachnospiraceae</taxon>
        <taxon>Dorea</taxon>
    </lineage>
</organism>
<reference evidence="2 3" key="1">
    <citation type="journal article" date="2021" name="ISME Commun">
        <title>Automated analysis of genomic sequences facilitates high-throughput and comprehensive description of bacteria.</title>
        <authorList>
            <person name="Hitch T.C.A."/>
        </authorList>
    </citation>
    <scope>NUCLEOTIDE SEQUENCE [LARGE SCALE GENOMIC DNA]</scope>
    <source>
        <strain evidence="2 3">Sanger_03</strain>
    </source>
</reference>
<gene>
    <name evidence="2" type="ORF">OCV99_09695</name>
</gene>
<accession>A0ABT2RNE4</accession>
<dbReference type="RefSeq" id="WP_158370158.1">
    <property type="nucleotide sequence ID" value="NZ_JAOQJU010000010.1"/>
</dbReference>
<keyword evidence="3" id="KW-1185">Reference proteome</keyword>
<comment type="caution">
    <text evidence="2">The sequence shown here is derived from an EMBL/GenBank/DDBJ whole genome shotgun (WGS) entry which is preliminary data.</text>
</comment>
<evidence type="ECO:0000313" key="2">
    <source>
        <dbReference type="EMBL" id="MCU6686811.1"/>
    </source>
</evidence>
<evidence type="ECO:0000313" key="3">
    <source>
        <dbReference type="Proteomes" id="UP001652431"/>
    </source>
</evidence>
<name>A0ABT2RNE4_9FIRM</name>
<evidence type="ECO:0000256" key="1">
    <source>
        <dbReference type="SAM" id="Coils"/>
    </source>
</evidence>
<dbReference type="EMBL" id="JAOQJU010000010">
    <property type="protein sequence ID" value="MCU6686811.1"/>
    <property type="molecule type" value="Genomic_DNA"/>
</dbReference>
<sequence length="112" mass="12931">MAHVLSVKDGRNVAVFGIRDILDIVGDCAGNDIRHYLEEHLADIGEMEAEFELADKEHEKELERQGEHQRSVLSDIKEEAETLEELLHAQRLDRKKLQKAADNIWRICSREL</sequence>
<feature type="coiled-coil region" evidence="1">
    <location>
        <begin position="37"/>
        <end position="100"/>
    </location>
</feature>
<protein>
    <submittedName>
        <fullName evidence="2">Uncharacterized protein</fullName>
    </submittedName>
</protein>
<keyword evidence="1" id="KW-0175">Coiled coil</keyword>
<proteinExistence type="predicted"/>